<dbReference type="InterPro" id="IPR016140">
    <property type="entry name" value="Bifunc_inhib/LTP/seed_store"/>
</dbReference>
<dbReference type="GO" id="GO:0006869">
    <property type="term" value="P:lipid transport"/>
    <property type="evidence" value="ECO:0007669"/>
    <property type="project" value="InterPro"/>
</dbReference>
<evidence type="ECO:0000256" key="9">
    <source>
        <dbReference type="RuleBase" id="RU003945"/>
    </source>
</evidence>
<dbReference type="AlphaFoldDB" id="A0AAV0M5W8"/>
<comment type="similarity">
    <text evidence="2 8">Belongs to the plant LTP family.</text>
</comment>
<dbReference type="InterPro" id="IPR036312">
    <property type="entry name" value="Bifun_inhib/LTP/seed_sf"/>
</dbReference>
<evidence type="ECO:0000256" key="5">
    <source>
        <dbReference type="ARBA" id="ARBA00022989"/>
    </source>
</evidence>
<dbReference type="Pfam" id="PF00234">
    <property type="entry name" value="Tryp_alpha_amyl"/>
    <property type="match status" value="1"/>
</dbReference>
<sequence>MTTTQSWSGNSISSLPTNSPQHLSHHHIKRMNKSTETNATTRKAESPAGESKKTNHARIPHDSDISSNTSPAHIINPTPPNPIPIIKSSRKQQALINHQTTYTMSPLRYSAAVGILVVATIVGVMGANEPAPPACSTVYDELQPCIPYFTGRGDPAKDCCSGVKALQPYSKAKSNRVAICQCLKSMVNLVPGVDLSAASKLPKKCNVNVKLPKLSLDIDCSNSPKLHSQLSTTNLLAWTPIQFTFPKPTELQSSQADGRPSQKGMGNVHQHRFFGNCSGNTTALGLYHGIRRSGFLLPSIIGPSSARYMSTAIGESSDKIELISDVTEVLTETPIEAVASQAAGVSEVAVAAADSFLPIKVLQHCVDAVHTFTGCNWFLSIVLTTLILKTATLPFLIIHLKSNIKLFLLRPQLEQIEKVIRDESAEPEAIHEGQKTIEKLYEEHGITPFTTWKWYFIQGPVSVCFFLAIQNMAEKVPSFKNGGAYWFTDLTTPDSMYLLPVLIGLGYLTSVEAICGYWLTYSSFSVLCGLATKLSAVKKLLGYPEIAMPPTATTATQAPFNLFSTPKLDEEMEEEVPSVSSDESSSSAKTSSCRASSSCKE</sequence>
<accession>A0AAV0M5W8</accession>
<feature type="compositionally biased region" description="Basic residues" evidence="10">
    <location>
        <begin position="23"/>
        <end position="32"/>
    </location>
</feature>
<keyword evidence="4 9" id="KW-0812">Transmembrane</keyword>
<evidence type="ECO:0000256" key="3">
    <source>
        <dbReference type="ARBA" id="ARBA00010583"/>
    </source>
</evidence>
<evidence type="ECO:0000256" key="7">
    <source>
        <dbReference type="ARBA" id="ARBA00023157"/>
    </source>
</evidence>
<dbReference type="SUPFAM" id="SSF47699">
    <property type="entry name" value="Bifunctional inhibitor/lipid-transfer protein/seed storage 2S albumin"/>
    <property type="match status" value="1"/>
</dbReference>
<feature type="domain" description="Bifunctional inhibitor/plant lipid transfer protein/seed storage helical" evidence="11">
    <location>
        <begin position="135"/>
        <end position="220"/>
    </location>
</feature>
<gene>
    <name evidence="12" type="ORF">LITE_LOCUS26969</name>
</gene>
<evidence type="ECO:0000256" key="2">
    <source>
        <dbReference type="ARBA" id="ARBA00009748"/>
    </source>
</evidence>
<dbReference type="PANTHER" id="PTHR12428">
    <property type="entry name" value="OXA1"/>
    <property type="match status" value="1"/>
</dbReference>
<comment type="similarity">
    <text evidence="3">Belongs to the OXA1/ALB3/YidC (TC 2.A.9.2) family.</text>
</comment>
<protein>
    <recommendedName>
        <fullName evidence="8">Non-specific lipid-transfer protein</fullName>
    </recommendedName>
</protein>
<keyword evidence="13" id="KW-1185">Reference proteome</keyword>
<dbReference type="InterPro" id="IPR000528">
    <property type="entry name" value="Plant_nsLTP"/>
</dbReference>
<proteinExistence type="inferred from homology"/>
<keyword evidence="7" id="KW-1015">Disulfide bond</keyword>
<keyword evidence="5" id="KW-1133">Transmembrane helix</keyword>
<dbReference type="SMART" id="SM00499">
    <property type="entry name" value="AAI"/>
    <property type="match status" value="1"/>
</dbReference>
<dbReference type="PANTHER" id="PTHR12428:SF34">
    <property type="entry name" value="MITOCHONDRIAL INNER MEMBRANE PROTEIN OXA1-LIKE"/>
    <property type="match status" value="1"/>
</dbReference>
<feature type="compositionally biased region" description="Polar residues" evidence="10">
    <location>
        <begin position="1"/>
        <end position="22"/>
    </location>
</feature>
<dbReference type="InterPro" id="IPR028055">
    <property type="entry name" value="YidC/Oxa/ALB_C"/>
</dbReference>
<dbReference type="GO" id="GO:0005743">
    <property type="term" value="C:mitochondrial inner membrane"/>
    <property type="evidence" value="ECO:0007669"/>
    <property type="project" value="TreeGrafter"/>
</dbReference>
<evidence type="ECO:0000256" key="8">
    <source>
        <dbReference type="RuleBase" id="RU000628"/>
    </source>
</evidence>
<dbReference type="InterPro" id="IPR001708">
    <property type="entry name" value="YidC/ALB3/OXA1/COX18"/>
</dbReference>
<dbReference type="Proteomes" id="UP001154282">
    <property type="component" value="Unassembled WGS sequence"/>
</dbReference>
<dbReference type="CDD" id="cd01960">
    <property type="entry name" value="nsLTP1"/>
    <property type="match status" value="1"/>
</dbReference>
<comment type="subcellular location">
    <subcellularLocation>
        <location evidence="1 9">Membrane</location>
        <topology evidence="1 9">Multi-pass membrane protein</topology>
    </subcellularLocation>
</comment>
<evidence type="ECO:0000256" key="10">
    <source>
        <dbReference type="SAM" id="MobiDB-lite"/>
    </source>
</evidence>
<dbReference type="GO" id="GO:0032977">
    <property type="term" value="F:membrane insertase activity"/>
    <property type="evidence" value="ECO:0007669"/>
    <property type="project" value="InterPro"/>
</dbReference>
<name>A0AAV0M5W8_9ROSI</name>
<dbReference type="Gene3D" id="1.10.110.10">
    <property type="entry name" value="Plant lipid-transfer and hydrophobic proteins"/>
    <property type="match status" value="1"/>
</dbReference>
<feature type="compositionally biased region" description="Basic and acidic residues" evidence="10">
    <location>
        <begin position="42"/>
        <end position="64"/>
    </location>
</feature>
<evidence type="ECO:0000313" key="13">
    <source>
        <dbReference type="Proteomes" id="UP001154282"/>
    </source>
</evidence>
<organism evidence="12 13">
    <name type="scientific">Linum tenue</name>
    <dbReference type="NCBI Taxonomy" id="586396"/>
    <lineage>
        <taxon>Eukaryota</taxon>
        <taxon>Viridiplantae</taxon>
        <taxon>Streptophyta</taxon>
        <taxon>Embryophyta</taxon>
        <taxon>Tracheophyta</taxon>
        <taxon>Spermatophyta</taxon>
        <taxon>Magnoliopsida</taxon>
        <taxon>eudicotyledons</taxon>
        <taxon>Gunneridae</taxon>
        <taxon>Pentapetalae</taxon>
        <taxon>rosids</taxon>
        <taxon>fabids</taxon>
        <taxon>Malpighiales</taxon>
        <taxon>Linaceae</taxon>
        <taxon>Linum</taxon>
    </lineage>
</organism>
<dbReference type="GO" id="GO:0008289">
    <property type="term" value="F:lipid binding"/>
    <property type="evidence" value="ECO:0007669"/>
    <property type="project" value="UniProtKB-KW"/>
</dbReference>
<feature type="region of interest" description="Disordered" evidence="10">
    <location>
        <begin position="570"/>
        <end position="601"/>
    </location>
</feature>
<evidence type="ECO:0000256" key="1">
    <source>
        <dbReference type="ARBA" id="ARBA00004141"/>
    </source>
</evidence>
<keyword evidence="8" id="KW-0813">Transport</keyword>
<dbReference type="PRINTS" id="PR00382">
    <property type="entry name" value="LIPIDTRNSFER"/>
</dbReference>
<keyword evidence="6" id="KW-0472">Membrane</keyword>
<evidence type="ECO:0000313" key="12">
    <source>
        <dbReference type="EMBL" id="CAI0441667.1"/>
    </source>
</evidence>
<evidence type="ECO:0000256" key="6">
    <source>
        <dbReference type="ARBA" id="ARBA00023136"/>
    </source>
</evidence>
<comment type="similarity">
    <text evidence="9">Belongs to the OXA1/ALB3/YidC family.</text>
</comment>
<dbReference type="CDD" id="cd20069">
    <property type="entry name" value="5TM_Oxa1-like"/>
    <property type="match status" value="1"/>
</dbReference>
<comment type="caution">
    <text evidence="12">The sequence shown here is derived from an EMBL/GenBank/DDBJ whole genome shotgun (WGS) entry which is preliminary data.</text>
</comment>
<dbReference type="GO" id="GO:0032979">
    <property type="term" value="P:protein insertion into mitochondrial inner membrane from matrix"/>
    <property type="evidence" value="ECO:0007669"/>
    <property type="project" value="TreeGrafter"/>
</dbReference>
<reference evidence="12" key="1">
    <citation type="submission" date="2022-08" db="EMBL/GenBank/DDBJ databases">
        <authorList>
            <person name="Gutierrez-Valencia J."/>
        </authorList>
    </citation>
    <scope>NUCLEOTIDE SEQUENCE</scope>
</reference>
<keyword evidence="8" id="KW-0446">Lipid-binding</keyword>
<dbReference type="EMBL" id="CAMGYJ010000007">
    <property type="protein sequence ID" value="CAI0441667.1"/>
    <property type="molecule type" value="Genomic_DNA"/>
</dbReference>
<feature type="region of interest" description="Disordered" evidence="10">
    <location>
        <begin position="1"/>
        <end position="72"/>
    </location>
</feature>
<evidence type="ECO:0000256" key="4">
    <source>
        <dbReference type="ARBA" id="ARBA00022692"/>
    </source>
</evidence>
<comment type="function">
    <text evidence="8">Plant non-specific lipid-transfer proteins transfer phospholipids as well as galactolipids across membranes. May play a role in wax or cutin deposition in the cell walls of expanding epidermal cells and certain secretory tissues.</text>
</comment>
<dbReference type="Pfam" id="PF02096">
    <property type="entry name" value="60KD_IMP"/>
    <property type="match status" value="1"/>
</dbReference>
<evidence type="ECO:0000259" key="11">
    <source>
        <dbReference type="SMART" id="SM00499"/>
    </source>
</evidence>
<feature type="compositionally biased region" description="Low complexity" evidence="10">
    <location>
        <begin position="577"/>
        <end position="601"/>
    </location>
</feature>